<evidence type="ECO:0000313" key="2">
    <source>
        <dbReference type="EMBL" id="CAL1538391.1"/>
    </source>
</evidence>
<feature type="compositionally biased region" description="Basic and acidic residues" evidence="1">
    <location>
        <begin position="67"/>
        <end position="87"/>
    </location>
</feature>
<evidence type="ECO:0000313" key="3">
    <source>
        <dbReference type="Proteomes" id="UP001497497"/>
    </source>
</evidence>
<protein>
    <submittedName>
        <fullName evidence="2">Uncharacterized protein</fullName>
    </submittedName>
</protein>
<feature type="region of interest" description="Disordered" evidence="1">
    <location>
        <begin position="67"/>
        <end position="89"/>
    </location>
</feature>
<accession>A0AAV2HWA6</accession>
<gene>
    <name evidence="2" type="ORF">GSLYS_00012212001</name>
</gene>
<sequence>MARLFAYDAYSRPTSQYSCQQDFRSSASYHNGRPPAWTSPSSYKRYPSHYYPSTSLAGASPAFKYSRESRPFSHHAPDPVLPKDEPQRPYSSDYLRRYLDIVSRPVARPAEPIPPQGGPMRLGIPEDDSLVYELQRRLAIVKSQQEISEAYCRSVEESRDKEQPSELTTTVSKSWMRDNGVDVNTQTSAHTDRRVPTPRESCSCVQESKPRRSWMMIEPVTCS</sequence>
<feature type="non-terminal residue" evidence="2">
    <location>
        <position position="223"/>
    </location>
</feature>
<reference evidence="2 3" key="1">
    <citation type="submission" date="2024-04" db="EMBL/GenBank/DDBJ databases">
        <authorList>
            <consortium name="Genoscope - CEA"/>
            <person name="William W."/>
        </authorList>
    </citation>
    <scope>NUCLEOTIDE SEQUENCE [LARGE SCALE GENOMIC DNA]</scope>
</reference>
<evidence type="ECO:0000256" key="1">
    <source>
        <dbReference type="SAM" id="MobiDB-lite"/>
    </source>
</evidence>
<dbReference type="Proteomes" id="UP001497497">
    <property type="component" value="Unassembled WGS sequence"/>
</dbReference>
<proteinExistence type="predicted"/>
<dbReference type="AlphaFoldDB" id="A0AAV2HWA6"/>
<dbReference type="EMBL" id="CAXITT010000297">
    <property type="protein sequence ID" value="CAL1538391.1"/>
    <property type="molecule type" value="Genomic_DNA"/>
</dbReference>
<feature type="compositionally biased region" description="Basic and acidic residues" evidence="1">
    <location>
        <begin position="154"/>
        <end position="164"/>
    </location>
</feature>
<feature type="region of interest" description="Disordered" evidence="1">
    <location>
        <begin position="152"/>
        <end position="201"/>
    </location>
</feature>
<comment type="caution">
    <text evidence="2">The sequence shown here is derived from an EMBL/GenBank/DDBJ whole genome shotgun (WGS) entry which is preliminary data.</text>
</comment>
<organism evidence="2 3">
    <name type="scientific">Lymnaea stagnalis</name>
    <name type="common">Great pond snail</name>
    <name type="synonym">Helix stagnalis</name>
    <dbReference type="NCBI Taxonomy" id="6523"/>
    <lineage>
        <taxon>Eukaryota</taxon>
        <taxon>Metazoa</taxon>
        <taxon>Spiralia</taxon>
        <taxon>Lophotrochozoa</taxon>
        <taxon>Mollusca</taxon>
        <taxon>Gastropoda</taxon>
        <taxon>Heterobranchia</taxon>
        <taxon>Euthyneura</taxon>
        <taxon>Panpulmonata</taxon>
        <taxon>Hygrophila</taxon>
        <taxon>Lymnaeoidea</taxon>
        <taxon>Lymnaeidae</taxon>
        <taxon>Lymnaea</taxon>
    </lineage>
</organism>
<name>A0AAV2HWA6_LYMST</name>
<keyword evidence="3" id="KW-1185">Reference proteome</keyword>